<dbReference type="Proteomes" id="UP000283387">
    <property type="component" value="Unassembled WGS sequence"/>
</dbReference>
<proteinExistence type="predicted"/>
<reference evidence="1 2" key="1">
    <citation type="submission" date="2018-09" db="EMBL/GenBank/DDBJ databases">
        <title>Genomic Encyclopedia of Archaeal and Bacterial Type Strains, Phase II (KMG-II): from individual species to whole genera.</title>
        <authorList>
            <person name="Goeker M."/>
        </authorList>
    </citation>
    <scope>NUCLEOTIDE SEQUENCE [LARGE SCALE GENOMIC DNA]</scope>
    <source>
        <strain evidence="1 2">DSM 27148</strain>
    </source>
</reference>
<accession>A0A419VWY4</accession>
<comment type="caution">
    <text evidence="1">The sequence shown here is derived from an EMBL/GenBank/DDBJ whole genome shotgun (WGS) entry which is preliminary data.</text>
</comment>
<sequence length="46" mass="4950">MAGVCRQINGCSTVIYRMGGVSGICGVVDSFDMESLSSFKANWDEK</sequence>
<gene>
    <name evidence="1" type="ORF">BC643_3713</name>
</gene>
<organism evidence="1 2">
    <name type="scientific">Mangrovibacterium diazotrophicum</name>
    <dbReference type="NCBI Taxonomy" id="1261403"/>
    <lineage>
        <taxon>Bacteria</taxon>
        <taxon>Pseudomonadati</taxon>
        <taxon>Bacteroidota</taxon>
        <taxon>Bacteroidia</taxon>
        <taxon>Marinilabiliales</taxon>
        <taxon>Prolixibacteraceae</taxon>
        <taxon>Mangrovibacterium</taxon>
    </lineage>
</organism>
<evidence type="ECO:0000313" key="1">
    <source>
        <dbReference type="EMBL" id="RKD87706.1"/>
    </source>
</evidence>
<name>A0A419VWY4_9BACT</name>
<dbReference type="EMBL" id="RAPN01000003">
    <property type="protein sequence ID" value="RKD87706.1"/>
    <property type="molecule type" value="Genomic_DNA"/>
</dbReference>
<dbReference type="AlphaFoldDB" id="A0A419VWY4"/>
<protein>
    <submittedName>
        <fullName evidence="1">Uncharacterized protein</fullName>
    </submittedName>
</protein>
<keyword evidence="2" id="KW-1185">Reference proteome</keyword>
<evidence type="ECO:0000313" key="2">
    <source>
        <dbReference type="Proteomes" id="UP000283387"/>
    </source>
</evidence>